<feature type="domain" description="STAS" evidence="6">
    <location>
        <begin position="474"/>
        <end position="553"/>
    </location>
</feature>
<dbReference type="Gene3D" id="3.30.750.24">
    <property type="entry name" value="STAS domain"/>
    <property type="match status" value="1"/>
</dbReference>
<feature type="transmembrane region" description="Helical" evidence="5">
    <location>
        <begin position="371"/>
        <end position="390"/>
    </location>
</feature>
<keyword evidence="3 5" id="KW-1133">Transmembrane helix</keyword>
<feature type="transmembrane region" description="Helical" evidence="5">
    <location>
        <begin position="185"/>
        <end position="203"/>
    </location>
</feature>
<dbReference type="AlphaFoldDB" id="A0A6B0Y150"/>
<dbReference type="PROSITE" id="PS50801">
    <property type="entry name" value="STAS"/>
    <property type="match status" value="1"/>
</dbReference>
<evidence type="ECO:0000256" key="4">
    <source>
        <dbReference type="ARBA" id="ARBA00023136"/>
    </source>
</evidence>
<dbReference type="GO" id="GO:0016020">
    <property type="term" value="C:membrane"/>
    <property type="evidence" value="ECO:0007669"/>
    <property type="project" value="UniProtKB-SubCell"/>
</dbReference>
<sequence>MRSPLMNLIAELRADALSDNLFPALSVGLVVGVIGSAYLISVGALVFSGPLVPFLSQGTIMVLFGGFVVCLWIALTSGYRGAISMISVPSSMVLVVIASTIGVEGDAVSRFVTTATVVIIGALATGICFLIVGRFRLANLIRFIPYSVAGGFIAGTGVLLCVAALSLMGVTPDGQTLSSFLEPGVLWRWTPGVAYGFGLVLATKRWSNHFILPASFLLIAMLYHLVLAGLGFAGDEARAAGLLFAGTAEGGLWHPFQSGVVTRVDWAAVAAQVPNILTLIVVTLIAVAVHLSALELATNLELEWNGEFKAAGGAGVIAGLGAGPGGSLIFTFSILSDRFGAESRLTGVVTALLIGSVVLMGDSLLNLVPVPLIAGMLLFLGLGLLDEWIVKGRRRLPWTEYAILLLIAATIVSLGFLEGVGVGMLITMVFFAVRLSRVDLIEASYTARERHSNRSRSIPDRAILRAEGERVQAYRLRGFIFFGSGGPLLDRLKQSLDNSPGPACILLDFGAVSGFDFSAINGLCRFMHAAQAVGARVVLSAASEKLENGLERSLPSAIHESLLFEPDADHALERCEDIVLANWRPDPAADEDLGDTLLERVVGDMERYLDRQVVFEDMVDELRDWLEPCEYDAGEALASIGEPQKGLQLLTKGQASAFDSTGARLFQCGPGDAVEPRGAFGAHAAETAMIADQPCRTMMLTPAARLWLEENEEQLIVKLYRYLLTIESGRHART</sequence>
<proteinExistence type="predicted"/>
<name>A0A6B0Y150_9RHOB</name>
<feature type="transmembrane region" description="Helical" evidence="5">
    <location>
        <begin position="402"/>
        <end position="433"/>
    </location>
</feature>
<dbReference type="InterPro" id="IPR002645">
    <property type="entry name" value="STAS_dom"/>
</dbReference>
<dbReference type="PANTHER" id="PTHR43310">
    <property type="entry name" value="SULFATE TRANSPORTER YBAR-RELATED"/>
    <property type="match status" value="1"/>
</dbReference>
<feature type="transmembrane region" description="Helical" evidence="5">
    <location>
        <begin position="239"/>
        <end position="256"/>
    </location>
</feature>
<feature type="transmembrane region" description="Helical" evidence="5">
    <location>
        <begin position="54"/>
        <end position="75"/>
    </location>
</feature>
<feature type="transmembrane region" description="Helical" evidence="5">
    <location>
        <begin position="21"/>
        <end position="48"/>
    </location>
</feature>
<keyword evidence="2 5" id="KW-0812">Transmembrane</keyword>
<feature type="transmembrane region" description="Helical" evidence="5">
    <location>
        <begin position="107"/>
        <end position="131"/>
    </location>
</feature>
<dbReference type="InterPro" id="IPR052706">
    <property type="entry name" value="Membrane-Transporter-like"/>
</dbReference>
<feature type="transmembrane region" description="Helical" evidence="5">
    <location>
        <begin position="143"/>
        <end position="165"/>
    </location>
</feature>
<dbReference type="InterPro" id="IPR011547">
    <property type="entry name" value="SLC26A/SulP_dom"/>
</dbReference>
<feature type="transmembrane region" description="Helical" evidence="5">
    <location>
        <begin position="347"/>
        <end position="365"/>
    </location>
</feature>
<feature type="transmembrane region" description="Helical" evidence="5">
    <location>
        <begin position="311"/>
        <end position="335"/>
    </location>
</feature>
<evidence type="ECO:0000256" key="1">
    <source>
        <dbReference type="ARBA" id="ARBA00004141"/>
    </source>
</evidence>
<dbReference type="Pfam" id="PF00916">
    <property type="entry name" value="Sulfate_transp"/>
    <property type="match status" value="1"/>
</dbReference>
<accession>A0A6B0Y150</accession>
<evidence type="ECO:0000313" key="7">
    <source>
        <dbReference type="EMBL" id="MXY33813.1"/>
    </source>
</evidence>
<reference evidence="7" key="1">
    <citation type="submission" date="2019-09" db="EMBL/GenBank/DDBJ databases">
        <title>Characterisation of the sponge microbiome using genome-centric metagenomics.</title>
        <authorList>
            <person name="Engelberts J.P."/>
            <person name="Robbins S.J."/>
            <person name="De Goeij J.M."/>
            <person name="Aranda M."/>
            <person name="Bell S.C."/>
            <person name="Webster N.S."/>
        </authorList>
    </citation>
    <scope>NUCLEOTIDE SEQUENCE</scope>
    <source>
        <strain evidence="7">SB0664_bin_43</strain>
    </source>
</reference>
<comment type="caution">
    <text evidence="7">The sequence shown here is derived from an EMBL/GenBank/DDBJ whole genome shotgun (WGS) entry which is preliminary data.</text>
</comment>
<gene>
    <name evidence="7" type="ORF">F4Y60_06940</name>
</gene>
<evidence type="ECO:0000259" key="6">
    <source>
        <dbReference type="PROSITE" id="PS50801"/>
    </source>
</evidence>
<dbReference type="InterPro" id="IPR018490">
    <property type="entry name" value="cNMP-bd_dom_sf"/>
</dbReference>
<evidence type="ECO:0000256" key="5">
    <source>
        <dbReference type="SAM" id="Phobius"/>
    </source>
</evidence>
<dbReference type="SUPFAM" id="SSF51206">
    <property type="entry name" value="cAMP-binding domain-like"/>
    <property type="match status" value="1"/>
</dbReference>
<dbReference type="InterPro" id="IPR036513">
    <property type="entry name" value="STAS_dom_sf"/>
</dbReference>
<feature type="transmembrane region" description="Helical" evidence="5">
    <location>
        <begin position="268"/>
        <end position="291"/>
    </location>
</feature>
<dbReference type="CDD" id="cd07042">
    <property type="entry name" value="STAS_SulP_like_sulfate_transporter"/>
    <property type="match status" value="1"/>
</dbReference>
<evidence type="ECO:0000256" key="2">
    <source>
        <dbReference type="ARBA" id="ARBA00022692"/>
    </source>
</evidence>
<evidence type="ECO:0000256" key="3">
    <source>
        <dbReference type="ARBA" id="ARBA00022989"/>
    </source>
</evidence>
<protein>
    <submittedName>
        <fullName evidence="7">SulP family inorganic anion transporter</fullName>
    </submittedName>
</protein>
<feature type="transmembrane region" description="Helical" evidence="5">
    <location>
        <begin position="82"/>
        <end position="101"/>
    </location>
</feature>
<dbReference type="SUPFAM" id="SSF52091">
    <property type="entry name" value="SpoIIaa-like"/>
    <property type="match status" value="1"/>
</dbReference>
<keyword evidence="4 5" id="KW-0472">Membrane</keyword>
<comment type="subcellular location">
    <subcellularLocation>
        <location evidence="1">Membrane</location>
        <topology evidence="1">Multi-pass membrane protein</topology>
    </subcellularLocation>
</comment>
<dbReference type="EMBL" id="VXRY01000277">
    <property type="protein sequence ID" value="MXY33813.1"/>
    <property type="molecule type" value="Genomic_DNA"/>
</dbReference>
<dbReference type="Pfam" id="PF01740">
    <property type="entry name" value="STAS"/>
    <property type="match status" value="1"/>
</dbReference>
<dbReference type="PANTHER" id="PTHR43310:SF1">
    <property type="entry name" value="SULFATE TRANSPORTER YBAR-RELATED"/>
    <property type="match status" value="1"/>
</dbReference>
<organism evidence="7">
    <name type="scientific">Boseongicola sp. SB0664_bin_43</name>
    <dbReference type="NCBI Taxonomy" id="2604844"/>
    <lineage>
        <taxon>Bacteria</taxon>
        <taxon>Pseudomonadati</taxon>
        <taxon>Pseudomonadota</taxon>
        <taxon>Alphaproteobacteria</taxon>
        <taxon>Rhodobacterales</taxon>
        <taxon>Paracoccaceae</taxon>
        <taxon>Boseongicola</taxon>
    </lineage>
</organism>
<feature type="transmembrane region" description="Helical" evidence="5">
    <location>
        <begin position="210"/>
        <end position="233"/>
    </location>
</feature>